<dbReference type="Proteomes" id="UP000827976">
    <property type="component" value="Chromosome 17"/>
</dbReference>
<sequence>MASPPSSKPGPASPPAQESPFSSFVSSLSPINAVCVRNALHTDLGVPSPQPVFTSPHINFPRKRDLSKRFQKQAFSGAEKFPLFALNDTVFPENTDISGSSCLQSMTQLVPCSQKESNKDGPSQDPFSSPSTCVDEFLADPIEACDDPVQVPQIKLTGYNETRKDCKKENLRQIQPPGKLMAVSDGSQCVILGKSAILEEDTTVFRPLNTIEGLKMDVSENLTSLDHAEGDILKERSSGNINHTEIKSGFKQTKEILNIRKRSHEKQLEKVVTANGDQIDPDLTTDPASSPCHGLDFAGPSCSDHLCLMPDDKDWSRMDSGKQDHASSSVCSEAVGDVDLRHVQNGQWPDCGFTPQVLAESIPDNQEHDQQHDSGVRPDTYTDDKVTYDQEESAQHQRAMRKRLQFEGFDNHIGWKENYPSFTSAICDSESPGTSIDLDNACADSALPPSKEQLTQLVDCSGNALCKLSLSACRRSKVDIGAQDQSFRSEGSSSLIAPTPSGIGLHLNSIGGSAPKCFNINAQCREKDLEASIDKSVSGGHKIGLQQSNYPCSSRTISPYPSVKPISRFNNSLSYSSVENNKVDLQENQEIEPSALDVKPHDAKIGPSEDACSSKELTQMSPKKKRKKSSDNDGSKRCHCKRSKCLKLYCDCFAAGTLCSEDCACQGCFNKPEHQEKVQETRQQIETRNPLAFAPKVVLRVTEPQKDSGESKHITPTSARHKRGCNCKKSQCLKKYCECYQVGVGCSLGCRCEGCKNTFGRKDGSCEVTEMEYKFLQREMKNKKLTEADLESDSSCEKLGVKIRKGLSAAEGCVSRLSPLTPLFQTSDENDVPKAQPPVSYYPSPESGSSALLSYNESPSSPKGSKGDNSFVKSREDTLSLAPCDQGLNGGSAAKVDPFSPRWDRFSDICDVSPMSNPSPSVTGSAAITSVRERRGLQTKLFHGNGHISAGLRWRSSPVTPLPRFGDGKLIIEPDSGSGLHCNADDDTPDVLKDASSPAKAVTASSPNKKRVSPPAKCLHETGSTTSPAVKSGRKFILKSVPSFPPLTPYSNKR</sequence>
<dbReference type="EMBL" id="CM037027">
    <property type="protein sequence ID" value="KAH7657196.1"/>
    <property type="molecule type" value="Genomic_DNA"/>
</dbReference>
<protein>
    <submittedName>
        <fullName evidence="1">Lin-54 family protein</fullName>
    </submittedName>
</protein>
<gene>
    <name evidence="1" type="ORF">IHE45_17G004900</name>
</gene>
<reference evidence="2" key="1">
    <citation type="journal article" date="2022" name="Nat. Commun.">
        <title>Chromosome evolution and the genetic basis of agronomically important traits in greater yam.</title>
        <authorList>
            <person name="Bredeson J.V."/>
            <person name="Lyons J.B."/>
            <person name="Oniyinde I.O."/>
            <person name="Okereke N.R."/>
            <person name="Kolade O."/>
            <person name="Nnabue I."/>
            <person name="Nwadili C.O."/>
            <person name="Hribova E."/>
            <person name="Parker M."/>
            <person name="Nwogha J."/>
            <person name="Shu S."/>
            <person name="Carlson J."/>
            <person name="Kariba R."/>
            <person name="Muthemba S."/>
            <person name="Knop K."/>
            <person name="Barton G.J."/>
            <person name="Sherwood A.V."/>
            <person name="Lopez-Montes A."/>
            <person name="Asiedu R."/>
            <person name="Jamnadass R."/>
            <person name="Muchugi A."/>
            <person name="Goodstein D."/>
            <person name="Egesi C.N."/>
            <person name="Featherston J."/>
            <person name="Asfaw A."/>
            <person name="Simpson G.G."/>
            <person name="Dolezel J."/>
            <person name="Hendre P.S."/>
            <person name="Van Deynze A."/>
            <person name="Kumar P.L."/>
            <person name="Obidiegwu J.E."/>
            <person name="Bhattacharjee R."/>
            <person name="Rokhsar D.S."/>
        </authorList>
    </citation>
    <scope>NUCLEOTIDE SEQUENCE [LARGE SCALE GENOMIC DNA]</scope>
    <source>
        <strain evidence="2">cv. TDa95/00328</strain>
    </source>
</reference>
<evidence type="ECO:0000313" key="1">
    <source>
        <dbReference type="EMBL" id="KAH7657196.1"/>
    </source>
</evidence>
<name>A0ACB7UA50_DIOAL</name>
<comment type="caution">
    <text evidence="1">The sequence shown here is derived from an EMBL/GenBank/DDBJ whole genome shotgun (WGS) entry which is preliminary data.</text>
</comment>
<evidence type="ECO:0000313" key="2">
    <source>
        <dbReference type="Proteomes" id="UP000827976"/>
    </source>
</evidence>
<keyword evidence="2" id="KW-1185">Reference proteome</keyword>
<organism evidence="1 2">
    <name type="scientific">Dioscorea alata</name>
    <name type="common">Purple yam</name>
    <dbReference type="NCBI Taxonomy" id="55571"/>
    <lineage>
        <taxon>Eukaryota</taxon>
        <taxon>Viridiplantae</taxon>
        <taxon>Streptophyta</taxon>
        <taxon>Embryophyta</taxon>
        <taxon>Tracheophyta</taxon>
        <taxon>Spermatophyta</taxon>
        <taxon>Magnoliopsida</taxon>
        <taxon>Liliopsida</taxon>
        <taxon>Dioscoreales</taxon>
        <taxon>Dioscoreaceae</taxon>
        <taxon>Dioscorea</taxon>
    </lineage>
</organism>
<proteinExistence type="predicted"/>
<accession>A0ACB7UA50</accession>